<sequence length="201" mass="22629">MALIHETSVPNSYRAAFLEKLVQVSKNLGINPNWLMLVIYWESARSFSPSKKNPYSGATGLIQFMPSTAKGLGTTTAQLAQMTAVEQLDYVEKYYSPYKHKIKSFIDLYFATFYPAAIGKPDNYVLGSSSYLIQKIAEQNPAFDNNKDRKVTKVEVEKTMLEKIPDLWKGEFLKNTMAIGLIGFFMLAGIAASSYYLIYKA</sequence>
<organism evidence="3 4">
    <name type="scientific">Mesonia algae</name>
    <dbReference type="NCBI Taxonomy" id="213248"/>
    <lineage>
        <taxon>Bacteria</taxon>
        <taxon>Pseudomonadati</taxon>
        <taxon>Bacteroidota</taxon>
        <taxon>Flavobacteriia</taxon>
        <taxon>Flavobacteriales</taxon>
        <taxon>Flavobacteriaceae</taxon>
        <taxon>Mesonia</taxon>
    </lineage>
</organism>
<evidence type="ECO:0000259" key="2">
    <source>
        <dbReference type="Pfam" id="PF01464"/>
    </source>
</evidence>
<dbReference type="InterPro" id="IPR008258">
    <property type="entry name" value="Transglycosylase_SLT_dom_1"/>
</dbReference>
<protein>
    <submittedName>
        <fullName evidence="3">Transglycosylase-like protein with SLT domain</fullName>
    </submittedName>
</protein>
<keyword evidence="1" id="KW-0472">Membrane</keyword>
<dbReference type="Gene3D" id="1.10.530.10">
    <property type="match status" value="1"/>
</dbReference>
<comment type="caution">
    <text evidence="3">The sequence shown here is derived from an EMBL/GenBank/DDBJ whole genome shotgun (WGS) entry which is preliminary data.</text>
</comment>
<dbReference type="AlphaFoldDB" id="A0A2W7ISI6"/>
<evidence type="ECO:0000256" key="1">
    <source>
        <dbReference type="SAM" id="Phobius"/>
    </source>
</evidence>
<evidence type="ECO:0000313" key="3">
    <source>
        <dbReference type="EMBL" id="PZW41623.1"/>
    </source>
</evidence>
<dbReference type="Proteomes" id="UP000249542">
    <property type="component" value="Unassembled WGS sequence"/>
</dbReference>
<evidence type="ECO:0000313" key="4">
    <source>
        <dbReference type="Proteomes" id="UP000249542"/>
    </source>
</evidence>
<dbReference type="SUPFAM" id="SSF53955">
    <property type="entry name" value="Lysozyme-like"/>
    <property type="match status" value="1"/>
</dbReference>
<dbReference type="RefSeq" id="WP_111540628.1">
    <property type="nucleotide sequence ID" value="NZ_QKYV01000003.1"/>
</dbReference>
<dbReference type="EMBL" id="QKYV01000003">
    <property type="protein sequence ID" value="PZW41623.1"/>
    <property type="molecule type" value="Genomic_DNA"/>
</dbReference>
<dbReference type="InterPro" id="IPR023346">
    <property type="entry name" value="Lysozyme-like_dom_sf"/>
</dbReference>
<name>A0A2W7ISI6_9FLAO</name>
<gene>
    <name evidence="3" type="ORF">LX95_01304</name>
</gene>
<dbReference type="Pfam" id="PF01464">
    <property type="entry name" value="SLT"/>
    <property type="match status" value="1"/>
</dbReference>
<keyword evidence="1" id="KW-0812">Transmembrane</keyword>
<accession>A0A2W7ISI6</accession>
<feature type="transmembrane region" description="Helical" evidence="1">
    <location>
        <begin position="178"/>
        <end position="198"/>
    </location>
</feature>
<keyword evidence="4" id="KW-1185">Reference proteome</keyword>
<dbReference type="InterPro" id="IPR018247">
    <property type="entry name" value="EF_Hand_1_Ca_BS"/>
</dbReference>
<dbReference type="PROSITE" id="PS00018">
    <property type="entry name" value="EF_HAND_1"/>
    <property type="match status" value="1"/>
</dbReference>
<reference evidence="3 4" key="1">
    <citation type="submission" date="2018-06" db="EMBL/GenBank/DDBJ databases">
        <title>Genomic Encyclopedia of Archaeal and Bacterial Type Strains, Phase II (KMG-II): from individual species to whole genera.</title>
        <authorList>
            <person name="Goeker M."/>
        </authorList>
    </citation>
    <scope>NUCLEOTIDE SEQUENCE [LARGE SCALE GENOMIC DNA]</scope>
    <source>
        <strain evidence="3 4">DSM 15361</strain>
    </source>
</reference>
<feature type="domain" description="Transglycosylase SLT" evidence="2">
    <location>
        <begin position="25"/>
        <end position="75"/>
    </location>
</feature>
<keyword evidence="1" id="KW-1133">Transmembrane helix</keyword>
<proteinExistence type="predicted"/>